<proteinExistence type="predicted"/>
<reference evidence="2 3" key="1">
    <citation type="submission" date="2023-11" db="EMBL/GenBank/DDBJ databases">
        <title>Dfirmibasis_genome.</title>
        <authorList>
            <person name="Edelbroek B."/>
            <person name="Kjellin J."/>
            <person name="Jerlstrom-Hultqvist J."/>
            <person name="Soderbom F."/>
        </authorList>
    </citation>
    <scope>NUCLEOTIDE SEQUENCE [LARGE SCALE GENOMIC DNA]</scope>
    <source>
        <strain evidence="2 3">TNS-C-14</strain>
    </source>
</reference>
<sequence length="326" mass="37208">MIFYLLLLILLINFSNCTNNLIYSITSNNLPSEGQIINIINPINNDILFNKTIVLGCVINGIASIDESEMTATVLCDYRDLIMINLNNGEFKVIGSVYSLLPTFASKMQQFIYSDNMIYLPVSTKNIDNLSLFSYNFNSNTFFVNLLSTKDYNYTVDGTSIGGFDYNINKMYILYSSDRNNSNSNLISFSVDDISNTLTTYESIENLNTWLVQLLFTNNQGDLYALYGNPETLSFEVCLFKLQSPLQNNSCSYVFSIPISQVNVSFSYLHAFLNEEKQQFTIVLLGENNSIQFNTYFISNFTIVNQYNINNIWGNSNIEQTTYFYS</sequence>
<evidence type="ECO:0008006" key="4">
    <source>
        <dbReference type="Google" id="ProtNLM"/>
    </source>
</evidence>
<comment type="caution">
    <text evidence="2">The sequence shown here is derived from an EMBL/GenBank/DDBJ whole genome shotgun (WGS) entry which is preliminary data.</text>
</comment>
<feature type="signal peptide" evidence="1">
    <location>
        <begin position="1"/>
        <end position="17"/>
    </location>
</feature>
<keyword evidence="1" id="KW-0732">Signal</keyword>
<gene>
    <name evidence="2" type="ORF">RB653_002828</name>
</gene>
<dbReference type="AlphaFoldDB" id="A0AAN7YZ06"/>
<accession>A0AAN7YZ06</accession>
<evidence type="ECO:0000313" key="3">
    <source>
        <dbReference type="Proteomes" id="UP001344447"/>
    </source>
</evidence>
<evidence type="ECO:0000313" key="2">
    <source>
        <dbReference type="EMBL" id="KAK5577880.1"/>
    </source>
</evidence>
<feature type="chain" id="PRO_5042887624" description="Transmembrane protein" evidence="1">
    <location>
        <begin position="18"/>
        <end position="326"/>
    </location>
</feature>
<name>A0AAN7YZ06_9MYCE</name>
<protein>
    <recommendedName>
        <fullName evidence="4">Transmembrane protein</fullName>
    </recommendedName>
</protein>
<evidence type="ECO:0000256" key="1">
    <source>
        <dbReference type="SAM" id="SignalP"/>
    </source>
</evidence>
<dbReference type="EMBL" id="JAVFKY010000004">
    <property type="protein sequence ID" value="KAK5577880.1"/>
    <property type="molecule type" value="Genomic_DNA"/>
</dbReference>
<keyword evidence="3" id="KW-1185">Reference proteome</keyword>
<dbReference type="Proteomes" id="UP001344447">
    <property type="component" value="Unassembled WGS sequence"/>
</dbReference>
<organism evidence="2 3">
    <name type="scientific">Dictyostelium firmibasis</name>
    <dbReference type="NCBI Taxonomy" id="79012"/>
    <lineage>
        <taxon>Eukaryota</taxon>
        <taxon>Amoebozoa</taxon>
        <taxon>Evosea</taxon>
        <taxon>Eumycetozoa</taxon>
        <taxon>Dictyostelia</taxon>
        <taxon>Dictyosteliales</taxon>
        <taxon>Dictyosteliaceae</taxon>
        <taxon>Dictyostelium</taxon>
    </lineage>
</organism>